<feature type="domain" description="Glucose-6-phosphate dehydrogenase C-terminal" evidence="10">
    <location>
        <begin position="226"/>
        <end position="521"/>
    </location>
</feature>
<dbReference type="InterPro" id="IPR036291">
    <property type="entry name" value="NAD(P)-bd_dom_sf"/>
</dbReference>
<reference evidence="11 12" key="1">
    <citation type="submission" date="2016-03" db="EMBL/GenBank/DDBJ databases">
        <title>Genome sequence of Rhodococcus kyotonensis KB10.</title>
        <authorList>
            <person name="Jeong H."/>
            <person name="Hong C.E."/>
            <person name="Jo S.H."/>
            <person name="Park J.M."/>
        </authorList>
    </citation>
    <scope>NUCLEOTIDE SEQUENCE [LARGE SCALE GENOMIC DNA]</scope>
    <source>
        <strain evidence="11 12">KB10</strain>
    </source>
</reference>
<accession>A0A177YFI7</accession>
<feature type="binding site" evidence="7">
    <location>
        <position position="215"/>
    </location>
    <ligand>
        <name>substrate</name>
    </ligand>
</feature>
<feature type="active site" description="Proton acceptor" evidence="7">
    <location>
        <position position="277"/>
    </location>
</feature>
<dbReference type="InterPro" id="IPR022674">
    <property type="entry name" value="G6P_DH_NAD-bd"/>
</dbReference>
<evidence type="ECO:0000259" key="10">
    <source>
        <dbReference type="Pfam" id="PF02781"/>
    </source>
</evidence>
<name>A0A177YFI7_9NOCA</name>
<dbReference type="EC" id="1.1.1.49" evidence="7"/>
<dbReference type="EMBL" id="LVHI01000012">
    <property type="protein sequence ID" value="OAK54273.1"/>
    <property type="molecule type" value="Genomic_DNA"/>
</dbReference>
<comment type="function">
    <text evidence="7">Catalyzes the oxidation of glucose 6-phosphate to 6-phosphogluconolactone.</text>
</comment>
<dbReference type="PANTHER" id="PTHR23429:SF0">
    <property type="entry name" value="GLUCOSE-6-PHOSPHATE 1-DEHYDROGENASE"/>
    <property type="match status" value="1"/>
</dbReference>
<dbReference type="PANTHER" id="PTHR23429">
    <property type="entry name" value="GLUCOSE-6-PHOSPHATE 1-DEHYDROGENASE G6PD"/>
    <property type="match status" value="1"/>
</dbReference>
<feature type="compositionally biased region" description="Basic and acidic residues" evidence="8">
    <location>
        <begin position="1"/>
        <end position="11"/>
    </location>
</feature>
<dbReference type="AlphaFoldDB" id="A0A177YFI7"/>
<dbReference type="Gene3D" id="3.30.360.10">
    <property type="entry name" value="Dihydrodipicolinate Reductase, domain 2"/>
    <property type="match status" value="1"/>
</dbReference>
<dbReference type="HAMAP" id="MF_00966">
    <property type="entry name" value="G6PD"/>
    <property type="match status" value="1"/>
</dbReference>
<comment type="caution">
    <text evidence="11">The sequence shown here is derived from an EMBL/GenBank/DDBJ whole genome shotgun (WGS) entry which is preliminary data.</text>
</comment>
<feature type="domain" description="Glucose-6-phosphate dehydrogenase NAD-binding" evidence="9">
    <location>
        <begin position="41"/>
        <end position="224"/>
    </location>
</feature>
<feature type="binding site" evidence="7">
    <location>
        <position position="253"/>
    </location>
    <ligand>
        <name>substrate</name>
    </ligand>
</feature>
<protein>
    <recommendedName>
        <fullName evidence="7">Glucose-6-phosphate 1-dehydrogenase</fullName>
        <shortName evidence="7">G6PD</shortName>
        <ecNumber evidence="7">1.1.1.49</ecNumber>
    </recommendedName>
</protein>
<keyword evidence="6 7" id="KW-0119">Carbohydrate metabolism</keyword>
<dbReference type="RefSeq" id="WP_068424248.1">
    <property type="nucleotide sequence ID" value="NZ_LVHI01000012.1"/>
</dbReference>
<feature type="binding site" evidence="7">
    <location>
        <position position="375"/>
    </location>
    <ligand>
        <name>substrate</name>
    </ligand>
</feature>
<dbReference type="SUPFAM" id="SSF55347">
    <property type="entry name" value="Glyceraldehyde-3-phosphate dehydrogenase-like, C-terminal domain"/>
    <property type="match status" value="1"/>
</dbReference>
<feature type="binding site" evidence="7">
    <location>
        <position position="185"/>
    </location>
    <ligand>
        <name>NADP(+)</name>
        <dbReference type="ChEBI" id="CHEBI:58349"/>
    </ligand>
</feature>
<evidence type="ECO:0000256" key="4">
    <source>
        <dbReference type="ARBA" id="ARBA00022857"/>
    </source>
</evidence>
<dbReference type="GO" id="GO:0004345">
    <property type="term" value="F:glucose-6-phosphate dehydrogenase activity"/>
    <property type="evidence" value="ECO:0007669"/>
    <property type="project" value="UniProtKB-UniRule"/>
</dbReference>
<dbReference type="Gene3D" id="3.40.50.720">
    <property type="entry name" value="NAD(P)-binding Rossmann-like Domain"/>
    <property type="match status" value="1"/>
</dbReference>
<evidence type="ECO:0000256" key="3">
    <source>
        <dbReference type="ARBA" id="ARBA00022526"/>
    </source>
</evidence>
<gene>
    <name evidence="7" type="primary">zwf</name>
    <name evidence="11" type="ORF">A3K89_02355</name>
</gene>
<keyword evidence="5 7" id="KW-0560">Oxidoreductase</keyword>
<feature type="region of interest" description="Disordered" evidence="8">
    <location>
        <begin position="500"/>
        <end position="523"/>
    </location>
</feature>
<feature type="binding site" evidence="7">
    <location>
        <position position="272"/>
    </location>
    <ligand>
        <name>substrate</name>
    </ligand>
</feature>
<comment type="similarity">
    <text evidence="2 7">Belongs to the glucose-6-phosphate dehydrogenase family.</text>
</comment>
<evidence type="ECO:0000256" key="6">
    <source>
        <dbReference type="ARBA" id="ARBA00023277"/>
    </source>
</evidence>
<comment type="catalytic activity">
    <reaction evidence="7">
        <text>D-glucose 6-phosphate + NADP(+) = 6-phospho-D-glucono-1,5-lactone + NADPH + H(+)</text>
        <dbReference type="Rhea" id="RHEA:15841"/>
        <dbReference type="ChEBI" id="CHEBI:15378"/>
        <dbReference type="ChEBI" id="CHEBI:57783"/>
        <dbReference type="ChEBI" id="CHEBI:57955"/>
        <dbReference type="ChEBI" id="CHEBI:58349"/>
        <dbReference type="ChEBI" id="CHEBI:61548"/>
        <dbReference type="EC" id="1.1.1.49"/>
    </reaction>
</comment>
<dbReference type="InterPro" id="IPR001282">
    <property type="entry name" value="G6P_DH"/>
</dbReference>
<sequence>MTTADTEHKDPAQNSSSEWTNPLRDRSDKRLPRIAGPCSLVIFGVTGDLARKKLMPAVYDLANRGLLPPGFALVGFARREWGKEDFATIVHDAVRDHARTPFSEEVWNTLAEGFRFVQGSFDDDAAFDELSRTLTELDETRGTGGNHAFYLSIPPGAFPVVLEQLSRSGLSQGKDDQWRRVVIEKPFGHDLQSAQELNAVVNRVFPEDTVFRIDHYLGKETVQNILALRFANQLFDPIWNAHYVDHVQITMAEDIGLGGRAGYYDGIGAARDVIQNHLLQLLAITAMEEPVSFSPSELQSEKIKVLSATKPALPLGETTARGQYTAGWQGSQKVKGLKEEEGFDSESNTETYAAITLQVDTRRWGGVPFYLRTGKALGRRVTEIAMVFKRAPHLPFDATMTEELGQNALVIRVQPDEGVTMRFGSKVPGSSMQVRDVSMDFSYGQAFTESSPEAYERLILDVLLGEPSLFPVNAEVELSWKILDPILEYWASGGTAEPYEAGTWGPTSGDEMMHRTGREWRRP</sequence>
<evidence type="ECO:0000256" key="8">
    <source>
        <dbReference type="SAM" id="MobiDB-lite"/>
    </source>
</evidence>
<dbReference type="Proteomes" id="UP000077519">
    <property type="component" value="Unassembled WGS sequence"/>
</dbReference>
<keyword evidence="12" id="KW-1185">Reference proteome</keyword>
<dbReference type="PROSITE" id="PS00069">
    <property type="entry name" value="G6P_DEHYDROGENASE"/>
    <property type="match status" value="1"/>
</dbReference>
<proteinExistence type="inferred from homology"/>
<dbReference type="GO" id="GO:0006006">
    <property type="term" value="P:glucose metabolic process"/>
    <property type="evidence" value="ECO:0007669"/>
    <property type="project" value="UniProtKB-KW"/>
</dbReference>
<feature type="binding site" evidence="7">
    <location>
        <position position="219"/>
    </location>
    <ligand>
        <name>substrate</name>
    </ligand>
</feature>
<comment type="pathway">
    <text evidence="1 7">Carbohydrate degradation; pentose phosphate pathway; D-ribulose 5-phosphate from D-glucose 6-phosphate (oxidative stage): step 1/3.</text>
</comment>
<dbReference type="UniPathway" id="UPA00115">
    <property type="reaction ID" value="UER00408"/>
</dbReference>
<organism evidence="11 12">
    <name type="scientific">Rhodococcoides kyotonense</name>
    <dbReference type="NCBI Taxonomy" id="398843"/>
    <lineage>
        <taxon>Bacteria</taxon>
        <taxon>Bacillati</taxon>
        <taxon>Actinomycetota</taxon>
        <taxon>Actinomycetes</taxon>
        <taxon>Mycobacteriales</taxon>
        <taxon>Nocardiaceae</taxon>
        <taxon>Rhodococcoides</taxon>
    </lineage>
</organism>
<dbReference type="InterPro" id="IPR022675">
    <property type="entry name" value="G6P_DH_C"/>
</dbReference>
<dbReference type="GO" id="GO:0005829">
    <property type="term" value="C:cytosol"/>
    <property type="evidence" value="ECO:0007669"/>
    <property type="project" value="TreeGrafter"/>
</dbReference>
<evidence type="ECO:0000256" key="7">
    <source>
        <dbReference type="HAMAP-Rule" id="MF_00966"/>
    </source>
</evidence>
<dbReference type="FunFam" id="3.30.360.10:FF:000011">
    <property type="entry name" value="Glucose-6-phosphate 1-dehydrogenase"/>
    <property type="match status" value="1"/>
</dbReference>
<dbReference type="GO" id="GO:0009051">
    <property type="term" value="P:pentose-phosphate shunt, oxidative branch"/>
    <property type="evidence" value="ECO:0007669"/>
    <property type="project" value="TreeGrafter"/>
</dbReference>
<evidence type="ECO:0000313" key="12">
    <source>
        <dbReference type="Proteomes" id="UP000077519"/>
    </source>
</evidence>
<dbReference type="GO" id="GO:0050661">
    <property type="term" value="F:NADP binding"/>
    <property type="evidence" value="ECO:0007669"/>
    <property type="project" value="UniProtKB-UniRule"/>
</dbReference>
<feature type="compositionally biased region" description="Basic and acidic residues" evidence="8">
    <location>
        <begin position="511"/>
        <end position="523"/>
    </location>
</feature>
<dbReference type="PIRSF" id="PIRSF000110">
    <property type="entry name" value="G6PD"/>
    <property type="match status" value="1"/>
</dbReference>
<dbReference type="PRINTS" id="PR00079">
    <property type="entry name" value="G6PDHDRGNASE"/>
</dbReference>
<evidence type="ECO:0000313" key="11">
    <source>
        <dbReference type="EMBL" id="OAK54273.1"/>
    </source>
</evidence>
<dbReference type="Pfam" id="PF02781">
    <property type="entry name" value="G6PD_C"/>
    <property type="match status" value="1"/>
</dbReference>
<dbReference type="InterPro" id="IPR019796">
    <property type="entry name" value="G6P_DH_AS"/>
</dbReference>
<evidence type="ECO:0000256" key="2">
    <source>
        <dbReference type="ARBA" id="ARBA00009975"/>
    </source>
</evidence>
<evidence type="ECO:0000256" key="1">
    <source>
        <dbReference type="ARBA" id="ARBA00004937"/>
    </source>
</evidence>
<dbReference type="Pfam" id="PF00479">
    <property type="entry name" value="G6PD_N"/>
    <property type="match status" value="1"/>
</dbReference>
<dbReference type="SUPFAM" id="SSF51735">
    <property type="entry name" value="NAD(P)-binding Rossmann-fold domains"/>
    <property type="match status" value="1"/>
</dbReference>
<feature type="binding site" evidence="7">
    <location>
        <position position="78"/>
    </location>
    <ligand>
        <name>NADP(+)</name>
        <dbReference type="ChEBI" id="CHEBI:58349"/>
    </ligand>
</feature>
<dbReference type="NCBIfam" id="TIGR00871">
    <property type="entry name" value="zwf"/>
    <property type="match status" value="1"/>
</dbReference>
<feature type="region of interest" description="Disordered" evidence="8">
    <location>
        <begin position="1"/>
        <end position="30"/>
    </location>
</feature>
<evidence type="ECO:0000256" key="5">
    <source>
        <dbReference type="ARBA" id="ARBA00023002"/>
    </source>
</evidence>
<evidence type="ECO:0000259" key="9">
    <source>
        <dbReference type="Pfam" id="PF00479"/>
    </source>
</evidence>
<comment type="caution">
    <text evidence="7">Lacks conserved residue(s) required for the propagation of feature annotation.</text>
</comment>
<keyword evidence="4 7" id="KW-0521">NADP</keyword>
<keyword evidence="3 7" id="KW-0313">Glucose metabolism</keyword>